<keyword evidence="4" id="KW-1185">Reference proteome</keyword>
<dbReference type="EMBL" id="JAFBBK010000001">
    <property type="protein sequence ID" value="MBM7414093.1"/>
    <property type="molecule type" value="Genomic_DNA"/>
</dbReference>
<accession>A0ABS2KQH8</accession>
<dbReference type="NCBIfam" id="TIGR03931">
    <property type="entry name" value="T7SS_Rv3446c"/>
    <property type="match status" value="1"/>
</dbReference>
<proteinExistence type="predicted"/>
<sequence>MTSPVGLVTTVDAVWCSRFGVLSRTPADGSASVDVLGHIDDRVVTLADGQEVEVSTMVSDMFTDALHHAGVHGGDHDLVLVHPPHWGAVRCSVLTAAARPLARDVLLVSSALVARDAAQSARPCPCGGTRCRTVVLDRTPHRTTVSTVVSTVISSDVVDCVLTEPTIGGDGALTVSRTRAAVDGALAAAAACRLVVHGAGDTLPRAVIEEMSDLTVVTVDDEEMAAAVVPSASASPFPLPPVTPSIPSTPSAPAEPTPGRTGAWLAERAAAAAVDRRRTTRRPILVAAVATTLVCVSLGVAALTSGRSPAPATERPRAAEPSMVPAGPTRYTDPTTTSTAATTTSTAPAGTDFSVAGTHLTVPVGWHVEPGTERVEIRPDTPAGMRLVMVVRELGAGVGLPDVQATLSAGVDAAPDRLGGLDRRSDVADRPALVYTEKASDGSTVAWTVIVSPGEQTSLGCQSADAADPVMAEVCTAVLASLVVG</sequence>
<keyword evidence="2" id="KW-0812">Transmembrane</keyword>
<gene>
    <name evidence="3" type="ORF">JOE42_000826</name>
</gene>
<feature type="region of interest" description="Disordered" evidence="1">
    <location>
        <begin position="305"/>
        <end position="351"/>
    </location>
</feature>
<name>A0ABS2KQH8_9NOCA</name>
<feature type="compositionally biased region" description="Low complexity" evidence="1">
    <location>
        <begin position="245"/>
        <end position="260"/>
    </location>
</feature>
<keyword evidence="2" id="KW-1133">Transmembrane helix</keyword>
<feature type="transmembrane region" description="Helical" evidence="2">
    <location>
        <begin position="284"/>
        <end position="303"/>
    </location>
</feature>
<dbReference type="RefSeq" id="WP_204866869.1">
    <property type="nucleotide sequence ID" value="NZ_JAFBBK010000001.1"/>
</dbReference>
<feature type="region of interest" description="Disordered" evidence="1">
    <location>
        <begin position="234"/>
        <end position="260"/>
    </location>
</feature>
<protein>
    <submittedName>
        <fullName evidence="3">Type VII secretion-associated protein (TIGR03931 family)</fullName>
    </submittedName>
</protein>
<evidence type="ECO:0000256" key="2">
    <source>
        <dbReference type="SAM" id="Phobius"/>
    </source>
</evidence>
<comment type="caution">
    <text evidence="3">The sequence shown here is derived from an EMBL/GenBank/DDBJ whole genome shotgun (WGS) entry which is preliminary data.</text>
</comment>
<evidence type="ECO:0000256" key="1">
    <source>
        <dbReference type="SAM" id="MobiDB-lite"/>
    </source>
</evidence>
<evidence type="ECO:0000313" key="4">
    <source>
        <dbReference type="Proteomes" id="UP000703038"/>
    </source>
</evidence>
<keyword evidence="2" id="KW-0472">Membrane</keyword>
<dbReference type="InterPro" id="IPR023840">
    <property type="entry name" value="T7SS_Rv3446c"/>
</dbReference>
<feature type="compositionally biased region" description="Low complexity" evidence="1">
    <location>
        <begin position="326"/>
        <end position="351"/>
    </location>
</feature>
<organism evidence="3 4">
    <name type="scientific">Rhodococcoides corynebacterioides</name>
    <dbReference type="NCBI Taxonomy" id="53972"/>
    <lineage>
        <taxon>Bacteria</taxon>
        <taxon>Bacillati</taxon>
        <taxon>Actinomycetota</taxon>
        <taxon>Actinomycetes</taxon>
        <taxon>Mycobacteriales</taxon>
        <taxon>Nocardiaceae</taxon>
        <taxon>Rhodococcoides</taxon>
    </lineage>
</organism>
<dbReference type="Proteomes" id="UP000703038">
    <property type="component" value="Unassembled WGS sequence"/>
</dbReference>
<evidence type="ECO:0000313" key="3">
    <source>
        <dbReference type="EMBL" id="MBM7414093.1"/>
    </source>
</evidence>
<reference evidence="3 4" key="1">
    <citation type="submission" date="2021-01" db="EMBL/GenBank/DDBJ databases">
        <title>Genomics of switchgrass bacterial isolates.</title>
        <authorList>
            <person name="Shade A."/>
        </authorList>
    </citation>
    <scope>NUCLEOTIDE SEQUENCE [LARGE SCALE GENOMIC DNA]</scope>
    <source>
        <strain evidence="3 4">PvP111</strain>
    </source>
</reference>